<evidence type="ECO:0000259" key="1">
    <source>
        <dbReference type="PROSITE" id="PS50181"/>
    </source>
</evidence>
<dbReference type="InterPro" id="IPR057136">
    <property type="entry name" value="At2g35280_TPR_dom"/>
</dbReference>
<proteinExistence type="predicted"/>
<dbReference type="Proteomes" id="UP000426265">
    <property type="component" value="Unassembled WGS sequence"/>
</dbReference>
<dbReference type="PANTHER" id="PTHR33784:SF10">
    <property type="entry name" value="F-BOX PROTEIN"/>
    <property type="match status" value="1"/>
</dbReference>
<dbReference type="PROSITE" id="PS50181">
    <property type="entry name" value="FBOX"/>
    <property type="match status" value="1"/>
</dbReference>
<gene>
    <name evidence="2" type="ORF">AN1_LOCUS5772</name>
</gene>
<dbReference type="InterPro" id="IPR001810">
    <property type="entry name" value="F-box_dom"/>
</dbReference>
<dbReference type="Pfam" id="PF12937">
    <property type="entry name" value="F-box-like"/>
    <property type="match status" value="1"/>
</dbReference>
<dbReference type="EMBL" id="CACRSJ010000104">
    <property type="protein sequence ID" value="VYS50302.1"/>
    <property type="molecule type" value="Genomic_DNA"/>
</dbReference>
<dbReference type="InterPro" id="IPR040338">
    <property type="entry name" value="At1g67623-like"/>
</dbReference>
<evidence type="ECO:0000313" key="2">
    <source>
        <dbReference type="EMBL" id="VYS50302.1"/>
    </source>
</evidence>
<dbReference type="AlphaFoldDB" id="A0A654ES03"/>
<protein>
    <recommendedName>
        <fullName evidence="1">F-box domain-containing protein</fullName>
    </recommendedName>
</protein>
<evidence type="ECO:0000313" key="3">
    <source>
        <dbReference type="Proteomes" id="UP000426265"/>
    </source>
</evidence>
<dbReference type="CDD" id="cd09917">
    <property type="entry name" value="F-box_SF"/>
    <property type="match status" value="1"/>
</dbReference>
<dbReference type="InterPro" id="IPR036047">
    <property type="entry name" value="F-box-like_dom_sf"/>
</dbReference>
<dbReference type="Gene3D" id="1.20.1280.50">
    <property type="match status" value="1"/>
</dbReference>
<dbReference type="ExpressionAtlas" id="A0A654ES03">
    <property type="expression patterns" value="baseline and differential"/>
</dbReference>
<feature type="domain" description="F-box" evidence="1">
    <location>
        <begin position="21"/>
        <end position="70"/>
    </location>
</feature>
<dbReference type="Pfam" id="PF23310">
    <property type="entry name" value="TPR_27"/>
    <property type="match status" value="1"/>
</dbReference>
<dbReference type="SUPFAM" id="SSF81383">
    <property type="entry name" value="F-box domain"/>
    <property type="match status" value="1"/>
</dbReference>
<name>A0A654ES03_ARATH</name>
<sequence>MVVSLSLHASSSIRKSKTKASLCLDSLPEDLLVEISSCTGASSLSAVRNLRLVSKSFRRICDEKYVFYRLSLKEIEFLPWHENSAKFIERCTESRNPEALFQKGFINYFRDKLQDRGLEYLAEAAEKGIKEAKYVYGVILICLGGKTKQKGFEILSSVIKQLMSTTMNELVEFRYKIQKIRYGFWWSDNTVVEQLKTAYVSEKCKCDCKTRMLLLVNESWLVFIR</sequence>
<accession>A0A654ES03</accession>
<organism evidence="2 3">
    <name type="scientific">Arabidopsis thaliana</name>
    <name type="common">Mouse-ear cress</name>
    <dbReference type="NCBI Taxonomy" id="3702"/>
    <lineage>
        <taxon>Eukaryota</taxon>
        <taxon>Viridiplantae</taxon>
        <taxon>Streptophyta</taxon>
        <taxon>Embryophyta</taxon>
        <taxon>Tracheophyta</taxon>
        <taxon>Spermatophyta</taxon>
        <taxon>Magnoliopsida</taxon>
        <taxon>eudicotyledons</taxon>
        <taxon>Gunneridae</taxon>
        <taxon>Pentapetalae</taxon>
        <taxon>rosids</taxon>
        <taxon>malvids</taxon>
        <taxon>Brassicales</taxon>
        <taxon>Brassicaceae</taxon>
        <taxon>Camelineae</taxon>
        <taxon>Arabidopsis</taxon>
    </lineage>
</organism>
<dbReference type="PANTHER" id="PTHR33784">
    <property type="entry name" value="OS05G0482100 PROTEIN"/>
    <property type="match status" value="1"/>
</dbReference>
<reference evidence="2 3" key="1">
    <citation type="submission" date="2019-11" db="EMBL/GenBank/DDBJ databases">
        <authorList>
            <person name="Jiao W.-B."/>
            <person name="Schneeberger K."/>
        </authorList>
    </citation>
    <scope>NUCLEOTIDE SEQUENCE [LARGE SCALE GENOMIC DNA]</scope>
    <source>
        <strain evidence="3">cv. An-1</strain>
    </source>
</reference>